<organism evidence="5 6">
    <name type="scientific">Ascobolus immersus RN42</name>
    <dbReference type="NCBI Taxonomy" id="1160509"/>
    <lineage>
        <taxon>Eukaryota</taxon>
        <taxon>Fungi</taxon>
        <taxon>Dikarya</taxon>
        <taxon>Ascomycota</taxon>
        <taxon>Pezizomycotina</taxon>
        <taxon>Pezizomycetes</taxon>
        <taxon>Pezizales</taxon>
        <taxon>Ascobolaceae</taxon>
        <taxon>Ascobolus</taxon>
    </lineage>
</organism>
<gene>
    <name evidence="5" type="ORF">BJ508DRAFT_343264</name>
</gene>
<accession>A0A3N4IGF2</accession>
<dbReference type="GO" id="GO:0006364">
    <property type="term" value="P:rRNA processing"/>
    <property type="evidence" value="ECO:0007669"/>
    <property type="project" value="TreeGrafter"/>
</dbReference>
<dbReference type="InterPro" id="IPR036397">
    <property type="entry name" value="RNaseH_sf"/>
</dbReference>
<protein>
    <recommendedName>
        <fullName evidence="4">Exonuclease domain-containing protein</fullName>
    </recommendedName>
</protein>
<dbReference type="OrthoDB" id="16516at2759"/>
<feature type="non-terminal residue" evidence="5">
    <location>
        <position position="1"/>
    </location>
</feature>
<keyword evidence="2" id="KW-0378">Hydrolase</keyword>
<dbReference type="GO" id="GO:0000027">
    <property type="term" value="P:ribosomal large subunit assembly"/>
    <property type="evidence" value="ECO:0007669"/>
    <property type="project" value="TreeGrafter"/>
</dbReference>
<dbReference type="AlphaFoldDB" id="A0A3N4IGF2"/>
<keyword evidence="3" id="KW-0269">Exonuclease</keyword>
<proteinExistence type="predicted"/>
<dbReference type="InterPro" id="IPR013520">
    <property type="entry name" value="Ribonucl_H"/>
</dbReference>
<dbReference type="PANTHER" id="PTHR12801">
    <property type="entry name" value="RNA EXONUCLEASE REXO1 / RECO3 FAMILY MEMBER-RELATED"/>
    <property type="match status" value="1"/>
</dbReference>
<dbReference type="InterPro" id="IPR047021">
    <property type="entry name" value="REXO1/3/4-like"/>
</dbReference>
<name>A0A3N4IGF2_ASCIM</name>
<reference evidence="5 6" key="1">
    <citation type="journal article" date="2018" name="Nat. Ecol. Evol.">
        <title>Pezizomycetes genomes reveal the molecular basis of ectomycorrhizal truffle lifestyle.</title>
        <authorList>
            <person name="Murat C."/>
            <person name="Payen T."/>
            <person name="Noel B."/>
            <person name="Kuo A."/>
            <person name="Morin E."/>
            <person name="Chen J."/>
            <person name="Kohler A."/>
            <person name="Krizsan K."/>
            <person name="Balestrini R."/>
            <person name="Da Silva C."/>
            <person name="Montanini B."/>
            <person name="Hainaut M."/>
            <person name="Levati E."/>
            <person name="Barry K.W."/>
            <person name="Belfiori B."/>
            <person name="Cichocki N."/>
            <person name="Clum A."/>
            <person name="Dockter R.B."/>
            <person name="Fauchery L."/>
            <person name="Guy J."/>
            <person name="Iotti M."/>
            <person name="Le Tacon F."/>
            <person name="Lindquist E.A."/>
            <person name="Lipzen A."/>
            <person name="Malagnac F."/>
            <person name="Mello A."/>
            <person name="Molinier V."/>
            <person name="Miyauchi S."/>
            <person name="Poulain J."/>
            <person name="Riccioni C."/>
            <person name="Rubini A."/>
            <person name="Sitrit Y."/>
            <person name="Splivallo R."/>
            <person name="Traeger S."/>
            <person name="Wang M."/>
            <person name="Zifcakova L."/>
            <person name="Wipf D."/>
            <person name="Zambonelli A."/>
            <person name="Paolocci F."/>
            <person name="Nowrousian M."/>
            <person name="Ottonello S."/>
            <person name="Baldrian P."/>
            <person name="Spatafora J.W."/>
            <person name="Henrissat B."/>
            <person name="Nagy L.G."/>
            <person name="Aury J.M."/>
            <person name="Wincker P."/>
            <person name="Grigoriev I.V."/>
            <person name="Bonfante P."/>
            <person name="Martin F.M."/>
        </authorList>
    </citation>
    <scope>NUCLEOTIDE SEQUENCE [LARGE SCALE GENOMIC DNA]</scope>
    <source>
        <strain evidence="5 6">RN42</strain>
    </source>
</reference>
<dbReference type="STRING" id="1160509.A0A3N4IGF2"/>
<evidence type="ECO:0000256" key="3">
    <source>
        <dbReference type="ARBA" id="ARBA00022839"/>
    </source>
</evidence>
<dbReference type="EMBL" id="ML119666">
    <property type="protein sequence ID" value="RPA83261.1"/>
    <property type="molecule type" value="Genomic_DNA"/>
</dbReference>
<dbReference type="GO" id="GO:0003676">
    <property type="term" value="F:nucleic acid binding"/>
    <property type="evidence" value="ECO:0007669"/>
    <property type="project" value="InterPro"/>
</dbReference>
<dbReference type="Gene3D" id="3.30.420.10">
    <property type="entry name" value="Ribonuclease H-like superfamily/Ribonuclease H"/>
    <property type="match status" value="1"/>
</dbReference>
<dbReference type="SMART" id="SM00479">
    <property type="entry name" value="EXOIII"/>
    <property type="match status" value="1"/>
</dbReference>
<sequence length="219" mass="24544">RRIIAIDCEMVELAYGRETVIHLSAVDFLSGEVQIDQIVAPPVMERVTDYRTGFTGETSESIASAIGKRKCILSLVSARAALASFMDSDTILVGFSVHHDLEALRFSHLNIVDFQLLYSTAFHGKTIGLRKAFEAYFPNDKIQNHGPSAKSHVCLEDVMAARELVLFWIEKKGQVEILSAAEARERYEEERLAEEQAWEDAENNCFPTDDDPPGYGWMG</sequence>
<keyword evidence="1" id="KW-0540">Nuclease</keyword>
<evidence type="ECO:0000313" key="5">
    <source>
        <dbReference type="EMBL" id="RPA83261.1"/>
    </source>
</evidence>
<evidence type="ECO:0000256" key="2">
    <source>
        <dbReference type="ARBA" id="ARBA00022801"/>
    </source>
</evidence>
<dbReference type="GO" id="GO:0005634">
    <property type="term" value="C:nucleus"/>
    <property type="evidence" value="ECO:0007669"/>
    <property type="project" value="TreeGrafter"/>
</dbReference>
<evidence type="ECO:0000256" key="1">
    <source>
        <dbReference type="ARBA" id="ARBA00022722"/>
    </source>
</evidence>
<dbReference type="GO" id="GO:0004527">
    <property type="term" value="F:exonuclease activity"/>
    <property type="evidence" value="ECO:0007669"/>
    <property type="project" value="UniProtKB-KW"/>
</dbReference>
<dbReference type="InterPro" id="IPR012337">
    <property type="entry name" value="RNaseH-like_sf"/>
</dbReference>
<dbReference type="PANTHER" id="PTHR12801:SF114">
    <property type="entry name" value="EXONUCLEASE, PUTATIVE (AFU_ORTHOLOGUE AFUA_7G00870)-RELATED"/>
    <property type="match status" value="1"/>
</dbReference>
<dbReference type="SUPFAM" id="SSF53098">
    <property type="entry name" value="Ribonuclease H-like"/>
    <property type="match status" value="1"/>
</dbReference>
<feature type="domain" description="Exonuclease" evidence="4">
    <location>
        <begin position="2"/>
        <end position="174"/>
    </location>
</feature>
<evidence type="ECO:0000313" key="6">
    <source>
        <dbReference type="Proteomes" id="UP000275078"/>
    </source>
</evidence>
<keyword evidence="6" id="KW-1185">Reference proteome</keyword>
<evidence type="ECO:0000259" key="4">
    <source>
        <dbReference type="SMART" id="SM00479"/>
    </source>
</evidence>
<dbReference type="Proteomes" id="UP000275078">
    <property type="component" value="Unassembled WGS sequence"/>
</dbReference>